<dbReference type="InterPro" id="IPR037401">
    <property type="entry name" value="SnoaL-like"/>
</dbReference>
<evidence type="ECO:0000313" key="3">
    <source>
        <dbReference type="EMBL" id="PJE95081.1"/>
    </source>
</evidence>
<sequence>MGPVRYRPDERRPVDTTDHDARRRRAHELVDRLQDRLLAHDMTGFAGLWAPDGTADFPFAPPGWPRPRGREEIRAYVAGYNELVLPREIVHQTRHETGDPDTLVLEWGVAGTVTATGAPYRLDYVVVITCGAEGVVSYRDYWSPSAVERALGGPMEPAAFGGAAQGSPA</sequence>
<dbReference type="EMBL" id="PGGW01000067">
    <property type="protein sequence ID" value="PJE95081.1"/>
    <property type="molecule type" value="Genomic_DNA"/>
</dbReference>
<proteinExistence type="predicted"/>
<evidence type="ECO:0000259" key="2">
    <source>
        <dbReference type="Pfam" id="PF12680"/>
    </source>
</evidence>
<dbReference type="InterPro" id="IPR032710">
    <property type="entry name" value="NTF2-like_dom_sf"/>
</dbReference>
<comment type="caution">
    <text evidence="3">The sequence shown here is derived from an EMBL/GenBank/DDBJ whole genome shotgun (WGS) entry which is preliminary data.</text>
</comment>
<dbReference type="SUPFAM" id="SSF54427">
    <property type="entry name" value="NTF2-like"/>
    <property type="match status" value="1"/>
</dbReference>
<reference evidence="3 4" key="1">
    <citation type="submission" date="2017-11" db="EMBL/GenBank/DDBJ databases">
        <title>Streptomyces carmine sp. nov., a novel actinomycete isolated from Sophora alopecuroides in Xinjiang, China.</title>
        <authorList>
            <person name="Wang Y."/>
            <person name="Luo X."/>
            <person name="Wan C."/>
            <person name="Zhang L."/>
        </authorList>
    </citation>
    <scope>NUCLEOTIDE SEQUENCE [LARGE SCALE GENOMIC DNA]</scope>
    <source>
        <strain evidence="3 4">TRM SA0054</strain>
    </source>
</reference>
<dbReference type="Pfam" id="PF12680">
    <property type="entry name" value="SnoaL_2"/>
    <property type="match status" value="1"/>
</dbReference>
<evidence type="ECO:0000313" key="4">
    <source>
        <dbReference type="Proteomes" id="UP000230407"/>
    </source>
</evidence>
<evidence type="ECO:0000256" key="1">
    <source>
        <dbReference type="SAM" id="MobiDB-lite"/>
    </source>
</evidence>
<feature type="domain" description="SnoaL-like" evidence="2">
    <location>
        <begin position="30"/>
        <end position="134"/>
    </location>
</feature>
<keyword evidence="4" id="KW-1185">Reference proteome</keyword>
<organism evidence="3 4">
    <name type="scientific">Streptomyces carminius</name>
    <dbReference type="NCBI Taxonomy" id="2665496"/>
    <lineage>
        <taxon>Bacteria</taxon>
        <taxon>Bacillati</taxon>
        <taxon>Actinomycetota</taxon>
        <taxon>Actinomycetes</taxon>
        <taxon>Kitasatosporales</taxon>
        <taxon>Streptomycetaceae</taxon>
        <taxon>Streptomyces</taxon>
    </lineage>
</organism>
<name>A0A2M8LT11_9ACTN</name>
<dbReference type="Proteomes" id="UP000230407">
    <property type="component" value="Unassembled WGS sequence"/>
</dbReference>
<gene>
    <name evidence="3" type="ORF">CUT44_25875</name>
</gene>
<feature type="region of interest" description="Disordered" evidence="1">
    <location>
        <begin position="1"/>
        <end position="23"/>
    </location>
</feature>
<protein>
    <recommendedName>
        <fullName evidence="2">SnoaL-like domain-containing protein</fullName>
    </recommendedName>
</protein>
<dbReference type="AlphaFoldDB" id="A0A2M8LT11"/>
<accession>A0A2M8LT11</accession>
<dbReference type="Gene3D" id="3.10.450.50">
    <property type="match status" value="1"/>
</dbReference>